<proteinExistence type="predicted"/>
<accession>A0ABS8ZGA3</accession>
<keyword evidence="2" id="KW-1185">Reference proteome</keyword>
<dbReference type="Proteomes" id="UP001521150">
    <property type="component" value="Unassembled WGS sequence"/>
</dbReference>
<dbReference type="EMBL" id="JAJVCN010000002">
    <property type="protein sequence ID" value="MCE7005935.1"/>
    <property type="molecule type" value="Genomic_DNA"/>
</dbReference>
<gene>
    <name evidence="1" type="ORF">LWC34_24340</name>
</gene>
<comment type="caution">
    <text evidence="1">The sequence shown here is derived from an EMBL/GenBank/DDBJ whole genome shotgun (WGS) entry which is preliminary data.</text>
</comment>
<sequence length="131" mass="14121">MTGGVVGNRWEDEARALSGCVGYFIERVTVVAFGDEDSMEVALMSTRGTGKPDVIISMSGIYSLAMTKPRELGPGFVDEISLTHLPPSPESWAIAKCQGVDHELVWVRIVGPTEVDVVASIVQVYEASPPR</sequence>
<dbReference type="RefSeq" id="WP_233727455.1">
    <property type="nucleotide sequence ID" value="NZ_JAJVCN010000002.1"/>
</dbReference>
<organism evidence="1 2">
    <name type="scientific">Kibdelosporangium philippinense</name>
    <dbReference type="NCBI Taxonomy" id="211113"/>
    <lineage>
        <taxon>Bacteria</taxon>
        <taxon>Bacillati</taxon>
        <taxon>Actinomycetota</taxon>
        <taxon>Actinomycetes</taxon>
        <taxon>Pseudonocardiales</taxon>
        <taxon>Pseudonocardiaceae</taxon>
        <taxon>Kibdelosporangium</taxon>
    </lineage>
</organism>
<evidence type="ECO:0000313" key="2">
    <source>
        <dbReference type="Proteomes" id="UP001521150"/>
    </source>
</evidence>
<evidence type="ECO:0000313" key="1">
    <source>
        <dbReference type="EMBL" id="MCE7005935.1"/>
    </source>
</evidence>
<reference evidence="1 2" key="1">
    <citation type="submission" date="2021-12" db="EMBL/GenBank/DDBJ databases">
        <title>Genome sequence of Kibdelosporangium philippinense ATCC 49844.</title>
        <authorList>
            <person name="Fedorov E.A."/>
            <person name="Omeragic M."/>
            <person name="Shalygina K.F."/>
            <person name="Maclea K.S."/>
        </authorList>
    </citation>
    <scope>NUCLEOTIDE SEQUENCE [LARGE SCALE GENOMIC DNA]</scope>
    <source>
        <strain evidence="1 2">ATCC 49844</strain>
    </source>
</reference>
<protein>
    <submittedName>
        <fullName evidence="1">Uncharacterized protein</fullName>
    </submittedName>
</protein>
<name>A0ABS8ZGA3_9PSEU</name>